<dbReference type="GO" id="GO:0008168">
    <property type="term" value="F:methyltransferase activity"/>
    <property type="evidence" value="ECO:0007669"/>
    <property type="project" value="UniProtKB-KW"/>
</dbReference>
<dbReference type="KEGG" id="bse:Bsel_2783"/>
<evidence type="ECO:0000259" key="2">
    <source>
        <dbReference type="Pfam" id="PF13649"/>
    </source>
</evidence>
<name>D6XYK6_BACIE</name>
<sequence>MAGDRFDPNEAARLLDPERKRLIDPDSIVAKLDIQKKMNIIDLGSGNGLFTIPLAEKTSGDVYAVDVEPEMLGILSARVEEYGLENVGYVQADLEEVSLGDAVAERAVIAFVMHEVEDRLKAFEEVNRMLAKGAKGAVVEWAKVANPQEGPPSDHRIDAESVTEELKKAGLQVDEVDHGKEIYTVYFHKKA</sequence>
<dbReference type="Gene3D" id="3.40.50.150">
    <property type="entry name" value="Vaccinia Virus protein VP39"/>
    <property type="match status" value="1"/>
</dbReference>
<gene>
    <name evidence="3" type="ordered locus">Bsel_2783</name>
</gene>
<dbReference type="RefSeq" id="WP_013173688.1">
    <property type="nucleotide sequence ID" value="NC_014219.1"/>
</dbReference>
<dbReference type="EMBL" id="CP001791">
    <property type="protein sequence ID" value="ADI00275.1"/>
    <property type="molecule type" value="Genomic_DNA"/>
</dbReference>
<dbReference type="SUPFAM" id="SSF53335">
    <property type="entry name" value="S-adenosyl-L-methionine-dependent methyltransferases"/>
    <property type="match status" value="1"/>
</dbReference>
<dbReference type="InterPro" id="IPR029063">
    <property type="entry name" value="SAM-dependent_MTases_sf"/>
</dbReference>
<dbReference type="InterPro" id="IPR041698">
    <property type="entry name" value="Methyltransf_25"/>
</dbReference>
<dbReference type="AlphaFoldDB" id="D6XYK6"/>
<dbReference type="CDD" id="cd02440">
    <property type="entry name" value="AdoMet_MTases"/>
    <property type="match status" value="1"/>
</dbReference>
<dbReference type="Proteomes" id="UP000000271">
    <property type="component" value="Chromosome"/>
</dbReference>
<accession>D6XYK6</accession>
<dbReference type="STRING" id="439292.Bsel_2783"/>
<feature type="domain" description="Methyltransferase" evidence="2">
    <location>
        <begin position="40"/>
        <end position="133"/>
    </location>
</feature>
<keyword evidence="3" id="KW-0489">Methyltransferase</keyword>
<evidence type="ECO:0000313" key="4">
    <source>
        <dbReference type="Proteomes" id="UP000000271"/>
    </source>
</evidence>
<keyword evidence="4" id="KW-1185">Reference proteome</keyword>
<dbReference type="HOGENOM" id="CLU_037990_16_1_9"/>
<dbReference type="GO" id="GO:0032259">
    <property type="term" value="P:methylation"/>
    <property type="evidence" value="ECO:0007669"/>
    <property type="project" value="UniProtKB-KW"/>
</dbReference>
<organism evidence="3 4">
    <name type="scientific">Bacillus selenitireducens (strain ATCC 700615 / DSM 15326 / MLS10)</name>
    <dbReference type="NCBI Taxonomy" id="439292"/>
    <lineage>
        <taxon>Bacteria</taxon>
        <taxon>Bacillati</taxon>
        <taxon>Bacillota</taxon>
        <taxon>Bacilli</taxon>
        <taxon>Bacillales</taxon>
        <taxon>Bacillaceae</taxon>
        <taxon>Salisediminibacterium</taxon>
    </lineage>
</organism>
<reference evidence="3" key="1">
    <citation type="submission" date="2009-10" db="EMBL/GenBank/DDBJ databases">
        <title>Complete sequence of Bacillus selenitireducens MLS10.</title>
        <authorList>
            <consortium name="US DOE Joint Genome Institute"/>
            <person name="Lucas S."/>
            <person name="Copeland A."/>
            <person name="Lapidus A."/>
            <person name="Glavina del Rio T."/>
            <person name="Dalin E."/>
            <person name="Tice H."/>
            <person name="Bruce D."/>
            <person name="Goodwin L."/>
            <person name="Pitluck S."/>
            <person name="Sims D."/>
            <person name="Brettin T."/>
            <person name="Detter J.C."/>
            <person name="Han C."/>
            <person name="Larimer F."/>
            <person name="Land M."/>
            <person name="Hauser L."/>
            <person name="Kyrpides N."/>
            <person name="Ovchinnikova G."/>
            <person name="Stolz J."/>
        </authorList>
    </citation>
    <scope>NUCLEOTIDE SEQUENCE [LARGE SCALE GENOMIC DNA]</scope>
    <source>
        <strain evidence="3">MLS10</strain>
    </source>
</reference>
<dbReference type="OrthoDB" id="9784101at2"/>
<dbReference type="Pfam" id="PF13649">
    <property type="entry name" value="Methyltransf_25"/>
    <property type="match status" value="1"/>
</dbReference>
<evidence type="ECO:0000256" key="1">
    <source>
        <dbReference type="ARBA" id="ARBA00022679"/>
    </source>
</evidence>
<proteinExistence type="predicted"/>
<evidence type="ECO:0000313" key="3">
    <source>
        <dbReference type="EMBL" id="ADI00275.1"/>
    </source>
</evidence>
<dbReference type="PANTHER" id="PTHR43861">
    <property type="entry name" value="TRANS-ACONITATE 2-METHYLTRANSFERASE-RELATED"/>
    <property type="match status" value="1"/>
</dbReference>
<protein>
    <submittedName>
        <fullName evidence="3">Methyltransferase type 11</fullName>
    </submittedName>
</protein>
<keyword evidence="1" id="KW-0808">Transferase</keyword>
<dbReference type="eggNOG" id="COG2226">
    <property type="taxonomic scope" value="Bacteria"/>
</dbReference>